<proteinExistence type="inferred from homology"/>
<evidence type="ECO:0000256" key="6">
    <source>
        <dbReference type="ARBA" id="ARBA00022989"/>
    </source>
</evidence>
<evidence type="ECO:0000313" key="11">
    <source>
        <dbReference type="EMBL" id="CEL66658.1"/>
    </source>
</evidence>
<dbReference type="OrthoDB" id="329468at2759"/>
<dbReference type="InterPro" id="IPR036259">
    <property type="entry name" value="MFS_trans_sf"/>
</dbReference>
<feature type="compositionally biased region" description="Basic and acidic residues" evidence="8">
    <location>
        <begin position="72"/>
        <end position="93"/>
    </location>
</feature>
<keyword evidence="3" id="KW-0813">Transport</keyword>
<keyword evidence="6 9" id="KW-1133">Transmembrane helix</keyword>
<protein>
    <recommendedName>
        <fullName evidence="13">Transmembrane protein</fullName>
    </recommendedName>
</protein>
<feature type="region of interest" description="Disordered" evidence="8">
    <location>
        <begin position="111"/>
        <end position="147"/>
    </location>
</feature>
<keyword evidence="5" id="KW-0029">Amino-acid transport</keyword>
<organism evidence="10 12">
    <name type="scientific">Neospora caninum (strain Liverpool)</name>
    <dbReference type="NCBI Taxonomy" id="572307"/>
    <lineage>
        <taxon>Eukaryota</taxon>
        <taxon>Sar</taxon>
        <taxon>Alveolata</taxon>
        <taxon>Apicomplexa</taxon>
        <taxon>Conoidasida</taxon>
        <taxon>Coccidia</taxon>
        <taxon>Eucoccidiorida</taxon>
        <taxon>Eimeriorina</taxon>
        <taxon>Sarcocystidae</taxon>
        <taxon>Neospora</taxon>
    </lineage>
</organism>
<dbReference type="InterPro" id="IPR052599">
    <property type="entry name" value="SLC43A_AATransporter"/>
</dbReference>
<dbReference type="RefSeq" id="XP_003882713.1">
    <property type="nucleotide sequence ID" value="XM_003882664.1"/>
</dbReference>
<evidence type="ECO:0000256" key="7">
    <source>
        <dbReference type="ARBA" id="ARBA00023136"/>
    </source>
</evidence>
<evidence type="ECO:0000256" key="9">
    <source>
        <dbReference type="SAM" id="Phobius"/>
    </source>
</evidence>
<dbReference type="PANTHER" id="PTHR20772">
    <property type="entry name" value="PROTEIN FMP42"/>
    <property type="match status" value="1"/>
</dbReference>
<feature type="transmembrane region" description="Helical" evidence="9">
    <location>
        <begin position="377"/>
        <end position="402"/>
    </location>
</feature>
<dbReference type="GO" id="GO:0016020">
    <property type="term" value="C:membrane"/>
    <property type="evidence" value="ECO:0007669"/>
    <property type="project" value="UniProtKB-SubCell"/>
</dbReference>
<dbReference type="EMBL" id="FR823389">
    <property type="protein sequence ID" value="CBZ52681.1"/>
    <property type="molecule type" value="Genomic_DNA"/>
</dbReference>
<evidence type="ECO:0008006" key="13">
    <source>
        <dbReference type="Google" id="ProtNLM"/>
    </source>
</evidence>
<dbReference type="GO" id="GO:0006865">
    <property type="term" value="P:amino acid transport"/>
    <property type="evidence" value="ECO:0007669"/>
    <property type="project" value="UniProtKB-KW"/>
</dbReference>
<evidence type="ECO:0000256" key="4">
    <source>
        <dbReference type="ARBA" id="ARBA00022692"/>
    </source>
</evidence>
<feature type="compositionally biased region" description="Basic and acidic residues" evidence="8">
    <location>
        <begin position="565"/>
        <end position="579"/>
    </location>
</feature>
<comment type="similarity">
    <text evidence="2">Belongs to the SLC43A transporter (TC 2.A.1.44) family.</text>
</comment>
<evidence type="ECO:0000313" key="12">
    <source>
        <dbReference type="Proteomes" id="UP000007494"/>
    </source>
</evidence>
<accession>F0VG37</accession>
<evidence type="ECO:0000256" key="3">
    <source>
        <dbReference type="ARBA" id="ARBA00022448"/>
    </source>
</evidence>
<dbReference type="Proteomes" id="UP000007494">
    <property type="component" value="Chromosome VIIb"/>
</dbReference>
<reference evidence="11" key="4">
    <citation type="journal article" date="2015" name="PLoS ONE">
        <title>Comprehensive Evaluation of Toxoplasma gondii VEG and Neospora caninum LIV Genomes with Tachyzoite Stage Transcriptome and Proteome Defines Novel Transcript Features.</title>
        <authorList>
            <person name="Ramaprasad A."/>
            <person name="Mourier T."/>
            <person name="Naeem R."/>
            <person name="Malas T.B."/>
            <person name="Moussa E."/>
            <person name="Panigrahi A."/>
            <person name="Vermont S.J."/>
            <person name="Otto T.D."/>
            <person name="Wastling J."/>
            <person name="Pain A."/>
        </authorList>
    </citation>
    <scope>NUCLEOTIDE SEQUENCE</scope>
    <source>
        <strain evidence="11">Liverpool</strain>
    </source>
</reference>
<dbReference type="GeneID" id="13445005"/>
<evidence type="ECO:0000256" key="2">
    <source>
        <dbReference type="ARBA" id="ARBA00006595"/>
    </source>
</evidence>
<feature type="region of interest" description="Disordered" evidence="8">
    <location>
        <begin position="1"/>
        <end position="94"/>
    </location>
</feature>
<comment type="subcellular location">
    <subcellularLocation>
        <location evidence="1">Membrane</location>
        <topology evidence="1">Multi-pass membrane protein</topology>
    </subcellularLocation>
</comment>
<dbReference type="EMBL" id="LN714482">
    <property type="protein sequence ID" value="CEL66658.1"/>
    <property type="molecule type" value="Genomic_DNA"/>
</dbReference>
<feature type="transmembrane region" description="Helical" evidence="9">
    <location>
        <begin position="750"/>
        <end position="772"/>
    </location>
</feature>
<evidence type="ECO:0000256" key="1">
    <source>
        <dbReference type="ARBA" id="ARBA00004141"/>
    </source>
</evidence>
<sequence length="933" mass="101186">MGEAKADRLSARASDERVTESSSVGENAAPDWRVGNEERARPLPPTPSAAVKAPESAEGEPAGRGWAFSRWWRRDGPEDSQAREKPEQRHDSALTRVCTLPADCEAFGRQTDAQAQQNGSASAAAAGTAGLPAWKQPGNGGEDDEKPLSLYVRDRHSFFSDSAASEPFPDPLADVLYFPGTRIAIPRSIILFMYVLSAFLTGSTYFGWPAFSHLLFKSGAFTWECPVDEDGQLIKAFPNPTGENGSGKPFICDQQDAAVAPLFTVAQVSECFMCIFSGVLLDNLSPMVVSLLGQLLNSTGWILLACSSKDFVAYIPAMICIGCGTETTYLPLLRVASLFPGHRATVITVIGAANSAAFAIPLILVKIWEAAGPTWSFVDVCAFYLCVGPLLCALITICFIPYKGFTWDADLTPHERDETNELRQRRGPGAAGSFDSDAFSQSARGSGLEKLKVEPKVSVGGSGSTLTTGDKAPRVLSSLASACDAPSRSSSFLFSLGSHGKLQDSRAGLSAFAHPAVPSERRRFSAFDVQDTRPREDGELGCIREHRRHTVGQGWTPSAEAVPEAGEREPTRGRGEGREAPGAGSCPPSPNLRPEVPRLLDFPGARAACASGERRLNDFRAPGRGFSVERGMRAFRSFSNLSRQSFRSTGQRQDSMCSELYRARSASQVRNWWATRGSEVGRASFASSFNIRSRHAPSRMMSYAPSENQPSFFEQLFSKHFFCICVYTSVTSISTAFLQSAASRVYSEDVFEVAEIALCFSFAPCVILGWVIDNIGSFPAFVLTNTMAIIALVCATTSTSPVVQYISVAAFCIHVSIDNEQIFCYVQSTFRPEHFGKLSGLFIASDGLFALISIPLYDDVTVRLLGGNALPVSVAITVALFLVYVPLFTLWVLRRRRPDPFGVREHCAALDHADAQRKSCEFGDRARLSDALA</sequence>
<keyword evidence="4 9" id="KW-0812">Transmembrane</keyword>
<dbReference type="PANTHER" id="PTHR20772:SF2">
    <property type="entry name" value="PROTEIN FMP42"/>
    <property type="match status" value="1"/>
</dbReference>
<evidence type="ECO:0000313" key="10">
    <source>
        <dbReference type="EMBL" id="CBZ52681.1"/>
    </source>
</evidence>
<evidence type="ECO:0000256" key="5">
    <source>
        <dbReference type="ARBA" id="ARBA00022970"/>
    </source>
</evidence>
<dbReference type="VEuPathDB" id="ToxoDB:NCLIV_024690"/>
<reference evidence="10" key="1">
    <citation type="submission" date="2011-02" db="EMBL/GenBank/DDBJ databases">
        <authorList>
            <person name="Aslett M."/>
        </authorList>
    </citation>
    <scope>NUCLEOTIDE SEQUENCE</scope>
    <source>
        <strain evidence="10">Liverpool</strain>
    </source>
</reference>
<dbReference type="SUPFAM" id="SSF103473">
    <property type="entry name" value="MFS general substrate transporter"/>
    <property type="match status" value="2"/>
</dbReference>
<keyword evidence="7 9" id="KW-0472">Membrane</keyword>
<reference evidence="10" key="2">
    <citation type="submission" date="2011-03" db="EMBL/GenBank/DDBJ databases">
        <title>Comparative genomics and transcriptomics of Neospora caninum and Toxoplasma gondii.</title>
        <authorList>
            <person name="Reid A.J."/>
            <person name="Sohal A."/>
            <person name="Harris D."/>
            <person name="Quail M."/>
            <person name="Sanders M."/>
            <person name="Berriman M."/>
            <person name="Wastling J.M."/>
            <person name="Pain A."/>
        </authorList>
    </citation>
    <scope>NUCLEOTIDE SEQUENCE</scope>
    <source>
        <strain evidence="10">Liverpool</strain>
    </source>
</reference>
<feature type="compositionally biased region" description="Basic and acidic residues" evidence="8">
    <location>
        <begin position="1"/>
        <end position="19"/>
    </location>
</feature>
<name>F0VG37_NEOCL</name>
<feature type="region of interest" description="Disordered" evidence="8">
    <location>
        <begin position="417"/>
        <end position="441"/>
    </location>
</feature>
<feature type="transmembrane region" description="Helical" evidence="9">
    <location>
        <begin position="869"/>
        <end position="893"/>
    </location>
</feature>
<keyword evidence="12" id="KW-1185">Reference proteome</keyword>
<dbReference type="eggNOG" id="ENOG502R01T">
    <property type="taxonomic scope" value="Eukaryota"/>
</dbReference>
<evidence type="ECO:0000256" key="8">
    <source>
        <dbReference type="SAM" id="MobiDB-lite"/>
    </source>
</evidence>
<dbReference type="Gene3D" id="1.20.1250.20">
    <property type="entry name" value="MFS general substrate transporter like domains"/>
    <property type="match status" value="2"/>
</dbReference>
<feature type="transmembrane region" description="Helical" evidence="9">
    <location>
        <begin position="189"/>
        <end position="208"/>
    </location>
</feature>
<dbReference type="AlphaFoldDB" id="F0VG37"/>
<dbReference type="InParanoid" id="F0VG37"/>
<feature type="transmembrane region" description="Helical" evidence="9">
    <location>
        <begin position="838"/>
        <end position="857"/>
    </location>
</feature>
<feature type="compositionally biased region" description="Low complexity" evidence="8">
    <location>
        <begin position="113"/>
        <end position="130"/>
    </location>
</feature>
<reference evidence="12" key="3">
    <citation type="journal article" date="2012" name="PLoS Pathog.">
        <title>Comparative genomics of the apicomplexan parasites Toxoplasma gondii and Neospora caninum: Coccidia differing in host range and transmission strategy.</title>
        <authorList>
            <person name="Reid A.J."/>
            <person name="Vermont S.J."/>
            <person name="Cotton J.A."/>
            <person name="Harris D."/>
            <person name="Hill-Cawthorne G.A."/>
            <person name="Konen-Waisman S."/>
            <person name="Latham S.M."/>
            <person name="Mourier T."/>
            <person name="Norton R."/>
            <person name="Quail M.A."/>
            <person name="Sanders M."/>
            <person name="Shanmugam D."/>
            <person name="Sohal A."/>
            <person name="Wasmuth J.D."/>
            <person name="Brunk B."/>
            <person name="Grigg M.E."/>
            <person name="Howard J.C."/>
            <person name="Parkinson J."/>
            <person name="Roos D.S."/>
            <person name="Trees A.J."/>
            <person name="Berriman M."/>
            <person name="Pain A."/>
            <person name="Wastling J.M."/>
        </authorList>
    </citation>
    <scope>NUCLEOTIDE SEQUENCE [LARGE SCALE GENOMIC DNA]</scope>
    <source>
        <strain evidence="12">Liverpool</strain>
    </source>
</reference>
<dbReference type="OMA" id="PAMICIG"/>
<feature type="transmembrane region" description="Helical" evidence="9">
    <location>
        <begin position="311"/>
        <end position="332"/>
    </location>
</feature>
<gene>
    <name evidence="11" type="ORF">BN1204_024690</name>
    <name evidence="10" type="ORF">NCLIV_024690</name>
</gene>
<feature type="transmembrane region" description="Helical" evidence="9">
    <location>
        <begin position="344"/>
        <end position="365"/>
    </location>
</feature>
<feature type="region of interest" description="Disordered" evidence="8">
    <location>
        <begin position="550"/>
        <end position="597"/>
    </location>
</feature>